<organism evidence="1 2">
    <name type="scientific">Aldrovandia affinis</name>
    <dbReference type="NCBI Taxonomy" id="143900"/>
    <lineage>
        <taxon>Eukaryota</taxon>
        <taxon>Metazoa</taxon>
        <taxon>Chordata</taxon>
        <taxon>Craniata</taxon>
        <taxon>Vertebrata</taxon>
        <taxon>Euteleostomi</taxon>
        <taxon>Actinopterygii</taxon>
        <taxon>Neopterygii</taxon>
        <taxon>Teleostei</taxon>
        <taxon>Notacanthiformes</taxon>
        <taxon>Halosauridae</taxon>
        <taxon>Aldrovandia</taxon>
    </lineage>
</organism>
<protein>
    <submittedName>
        <fullName evidence="1">Uncharacterized protein</fullName>
    </submittedName>
</protein>
<name>A0AAD7R9G2_9TELE</name>
<keyword evidence="2" id="KW-1185">Reference proteome</keyword>
<proteinExistence type="predicted"/>
<evidence type="ECO:0000313" key="1">
    <source>
        <dbReference type="EMBL" id="KAJ8367395.1"/>
    </source>
</evidence>
<comment type="caution">
    <text evidence="1">The sequence shown here is derived from an EMBL/GenBank/DDBJ whole genome shotgun (WGS) entry which is preliminary data.</text>
</comment>
<dbReference type="AlphaFoldDB" id="A0AAD7R9G2"/>
<dbReference type="Proteomes" id="UP001221898">
    <property type="component" value="Unassembled WGS sequence"/>
</dbReference>
<sequence length="316" mass="35549">MMLLKVTANDGQQIGALIDLASDTNYITHAAASRLGLKSEKIMLVVQGIGGMTVTANTKRYLLKVRFRTPEGERAHQLVCYGLDEIAKVHHAIEPQQLKKLFPEVKTRELVRPRRIELLISQREGRLVPCPMKVVGDLVLWEGPLGKIVSGTHANLFEDVETVTYESKTHFARSMRTAAAKYEEIVKCIGCCEETSESGLRQESDSRVQSSMATNKEVLEWWKWESIGAACEPKCRGCRCGACQPGGKEMTLAEEKELERIKEGLSYVASDHHIDAPHWDASYPWTEDPASLPNNREAVMATFLRTEKRLLKQPEW</sequence>
<gene>
    <name evidence="1" type="ORF">AAFF_G00320220</name>
</gene>
<accession>A0AAD7R9G2</accession>
<evidence type="ECO:0000313" key="2">
    <source>
        <dbReference type="Proteomes" id="UP001221898"/>
    </source>
</evidence>
<dbReference type="EMBL" id="JAINUG010000480">
    <property type="protein sequence ID" value="KAJ8367395.1"/>
    <property type="molecule type" value="Genomic_DNA"/>
</dbReference>
<reference evidence="1" key="1">
    <citation type="journal article" date="2023" name="Science">
        <title>Genome structures resolve the early diversification of teleost fishes.</title>
        <authorList>
            <person name="Parey E."/>
            <person name="Louis A."/>
            <person name="Montfort J."/>
            <person name="Bouchez O."/>
            <person name="Roques C."/>
            <person name="Iampietro C."/>
            <person name="Lluch J."/>
            <person name="Castinel A."/>
            <person name="Donnadieu C."/>
            <person name="Desvignes T."/>
            <person name="Floi Bucao C."/>
            <person name="Jouanno E."/>
            <person name="Wen M."/>
            <person name="Mejri S."/>
            <person name="Dirks R."/>
            <person name="Jansen H."/>
            <person name="Henkel C."/>
            <person name="Chen W.J."/>
            <person name="Zahm M."/>
            <person name="Cabau C."/>
            <person name="Klopp C."/>
            <person name="Thompson A.W."/>
            <person name="Robinson-Rechavi M."/>
            <person name="Braasch I."/>
            <person name="Lecointre G."/>
            <person name="Bobe J."/>
            <person name="Postlethwait J.H."/>
            <person name="Berthelot C."/>
            <person name="Roest Crollius H."/>
            <person name="Guiguen Y."/>
        </authorList>
    </citation>
    <scope>NUCLEOTIDE SEQUENCE</scope>
    <source>
        <strain evidence="1">NC1722</strain>
    </source>
</reference>